<dbReference type="Proteomes" id="UP000397656">
    <property type="component" value="Chromosome 1"/>
</dbReference>
<dbReference type="RefSeq" id="WP_150983900.1">
    <property type="nucleotide sequence ID" value="NZ_CP062803.1"/>
</dbReference>
<dbReference type="EMBL" id="CP062803">
    <property type="protein sequence ID" value="QOT77726.1"/>
    <property type="molecule type" value="Genomic_DNA"/>
</dbReference>
<proteinExistence type="predicted"/>
<accession>A0A643G393</accession>
<evidence type="ECO:0000313" key="2">
    <source>
        <dbReference type="Proteomes" id="UP000397656"/>
    </source>
</evidence>
<name>A0A643G393_9BURK</name>
<organism evidence="1 2">
    <name type="scientific">Cupriavidus basilensis</name>
    <dbReference type="NCBI Taxonomy" id="68895"/>
    <lineage>
        <taxon>Bacteria</taxon>
        <taxon>Pseudomonadati</taxon>
        <taxon>Pseudomonadota</taxon>
        <taxon>Betaproteobacteria</taxon>
        <taxon>Burkholderiales</taxon>
        <taxon>Burkholderiaceae</taxon>
        <taxon>Cupriavidus</taxon>
    </lineage>
</organism>
<dbReference type="GeneID" id="98400594"/>
<sequence length="166" mass="16341">MSFYQGKVSVRTISAWLVMLGASLCVAPASAQSRNMGGSEQVSVGTLSILAAPVVSVAGSTGGAGPVEGSLLAGMGSAFVVSGIAQGGKDTVEVILDSVSTAGKASVKVAKSGFEKLGVSVGATVNAVADSTGTVLVVSGKVLAFIPNTIGEALLYRERVPTAAKP</sequence>
<evidence type="ECO:0000313" key="1">
    <source>
        <dbReference type="EMBL" id="QOT77726.1"/>
    </source>
</evidence>
<gene>
    <name evidence="1" type="ORF">F7R26_006720</name>
</gene>
<protein>
    <submittedName>
        <fullName evidence="1">Uncharacterized protein</fullName>
    </submittedName>
</protein>
<reference evidence="1 2" key="1">
    <citation type="submission" date="2020-10" db="EMBL/GenBank/DDBJ databases">
        <title>Complete genome sequence of Cupriavidus basilensis CCUG 49340T.</title>
        <authorList>
            <person name="Salva-Serra F."/>
            <person name="Donoso R.A."/>
            <person name="Cho K.H."/>
            <person name="Yoo J.A."/>
            <person name="Lee K."/>
            <person name="Yoon S.-H."/>
            <person name="Perez-Pantoja D."/>
            <person name="Moore E.R.B."/>
        </authorList>
    </citation>
    <scope>NUCLEOTIDE SEQUENCE [LARGE SCALE GENOMIC DNA]</scope>
    <source>
        <strain evidence="2">CCUG 49340</strain>
    </source>
</reference>
<dbReference type="AlphaFoldDB" id="A0A643G393"/>